<feature type="domain" description="Chitin-binding type-1" evidence="5">
    <location>
        <begin position="42"/>
        <end position="85"/>
    </location>
</feature>
<dbReference type="SMART" id="SM00270">
    <property type="entry name" value="ChtBD1"/>
    <property type="match status" value="1"/>
</dbReference>
<name>A0AAN7YJ57_9PEZI</name>
<dbReference type="CDD" id="cd00035">
    <property type="entry name" value="ChtBD1"/>
    <property type="match status" value="1"/>
</dbReference>
<feature type="disulfide bond" evidence="2">
    <location>
        <begin position="58"/>
        <end position="72"/>
    </location>
</feature>
<proteinExistence type="predicted"/>
<evidence type="ECO:0000256" key="1">
    <source>
        <dbReference type="ARBA" id="ARBA00022669"/>
    </source>
</evidence>
<evidence type="ECO:0000256" key="2">
    <source>
        <dbReference type="PROSITE-ProRule" id="PRU00261"/>
    </source>
</evidence>
<evidence type="ECO:0000259" key="5">
    <source>
        <dbReference type="PROSITE" id="PS50941"/>
    </source>
</evidence>
<dbReference type="Gene3D" id="3.30.60.10">
    <property type="entry name" value="Endochitinase-like"/>
    <property type="match status" value="1"/>
</dbReference>
<gene>
    <name evidence="6" type="ORF">LTR62_005862</name>
</gene>
<dbReference type="AlphaFoldDB" id="A0AAN7YJ57"/>
<keyword evidence="4" id="KW-0732">Signal</keyword>
<dbReference type="InterPro" id="IPR036861">
    <property type="entry name" value="Endochitinase-like_sf"/>
</dbReference>
<feature type="disulfide bond" evidence="2">
    <location>
        <begin position="53"/>
        <end position="65"/>
    </location>
</feature>
<dbReference type="Pfam" id="PF00187">
    <property type="entry name" value="Chitin_bind_1"/>
    <property type="match status" value="1"/>
</dbReference>
<sequence>MYSHIALATLAFAGTLASATPHAGTHNHMHHHLAARQGQSNNGQCGGDLGFTCGPGYCCSEWGYCGQSTSYCGTGCQSKFGTCSGDNSTGSATATETVATTSASASVTVAGNSKLHSHPAFTFSGPPGHQSSSTWSSPSETSTSEVATSTTSIPAASSTEAPISLSVASTTFLTSYAPAPSSYSAPASSSPVVLSTSSSISVAPAPSSTTSSGPAATSSSSSGSSGSDSYKLYSGDGTTGAGWPSQSAWVDFNSMWTANLAIISTSCTQFGEPNNSDDESNNLKSAITSIASSSSVDERFILAIVMQESKGCVRAPTTNYGVVNPGLMQSHDGAGTCNNAGTVQKPCPSSQITQMITDGSTGTSSGDGLEQGISQAGTSDVSKYYKAARIYNSGSIASSGNLDDGIATHCYASDVANRLTGWVKAETACTLD</sequence>
<dbReference type="PROSITE" id="PS00026">
    <property type="entry name" value="CHIT_BIND_I_1"/>
    <property type="match status" value="1"/>
</dbReference>
<protein>
    <recommendedName>
        <fullName evidence="5">Chitin-binding type-1 domain-containing protein</fullName>
    </recommendedName>
</protein>
<feature type="region of interest" description="Disordered" evidence="3">
    <location>
        <begin position="118"/>
        <end position="155"/>
    </location>
</feature>
<feature type="compositionally biased region" description="Low complexity" evidence="3">
    <location>
        <begin position="131"/>
        <end position="155"/>
    </location>
</feature>
<reference evidence="6" key="1">
    <citation type="submission" date="2023-08" db="EMBL/GenBank/DDBJ databases">
        <title>Black Yeasts Isolated from many extreme environments.</title>
        <authorList>
            <person name="Coleine C."/>
            <person name="Stajich J.E."/>
            <person name="Selbmann L."/>
        </authorList>
    </citation>
    <scope>NUCLEOTIDE SEQUENCE</scope>
    <source>
        <strain evidence="6">CCFEE 5401</strain>
    </source>
</reference>
<dbReference type="Proteomes" id="UP001310890">
    <property type="component" value="Unassembled WGS sequence"/>
</dbReference>
<evidence type="ECO:0000256" key="3">
    <source>
        <dbReference type="SAM" id="MobiDB-lite"/>
    </source>
</evidence>
<feature type="signal peptide" evidence="4">
    <location>
        <begin position="1"/>
        <end position="19"/>
    </location>
</feature>
<accession>A0AAN7YJ57</accession>
<dbReference type="InterPro" id="IPR001002">
    <property type="entry name" value="Chitin-bd_1"/>
</dbReference>
<dbReference type="GO" id="GO:0008061">
    <property type="term" value="F:chitin binding"/>
    <property type="evidence" value="ECO:0007669"/>
    <property type="project" value="UniProtKB-UniRule"/>
</dbReference>
<evidence type="ECO:0000313" key="6">
    <source>
        <dbReference type="EMBL" id="KAK5117245.1"/>
    </source>
</evidence>
<evidence type="ECO:0000256" key="4">
    <source>
        <dbReference type="SAM" id="SignalP"/>
    </source>
</evidence>
<keyword evidence="1 2" id="KW-0147">Chitin-binding</keyword>
<comment type="caution">
    <text evidence="2">Lacks conserved residue(s) required for the propagation of feature annotation.</text>
</comment>
<dbReference type="PROSITE" id="PS50941">
    <property type="entry name" value="CHIT_BIND_I_2"/>
    <property type="match status" value="1"/>
</dbReference>
<organism evidence="6 7">
    <name type="scientific">Meristemomyces frigidus</name>
    <dbReference type="NCBI Taxonomy" id="1508187"/>
    <lineage>
        <taxon>Eukaryota</taxon>
        <taxon>Fungi</taxon>
        <taxon>Dikarya</taxon>
        <taxon>Ascomycota</taxon>
        <taxon>Pezizomycotina</taxon>
        <taxon>Dothideomycetes</taxon>
        <taxon>Dothideomycetidae</taxon>
        <taxon>Mycosphaerellales</taxon>
        <taxon>Teratosphaeriaceae</taxon>
        <taxon>Meristemomyces</taxon>
    </lineage>
</organism>
<feature type="region of interest" description="Disordered" evidence="3">
    <location>
        <begin position="200"/>
        <end position="229"/>
    </location>
</feature>
<dbReference type="InterPro" id="IPR018371">
    <property type="entry name" value="Chitin-binding_1_CS"/>
</dbReference>
<feature type="chain" id="PRO_5042832893" description="Chitin-binding type-1 domain-containing protein" evidence="4">
    <location>
        <begin position="20"/>
        <end position="432"/>
    </location>
</feature>
<dbReference type="SUPFAM" id="SSF57016">
    <property type="entry name" value="Plant lectins/antimicrobial peptides"/>
    <property type="match status" value="1"/>
</dbReference>
<keyword evidence="2" id="KW-1015">Disulfide bond</keyword>
<dbReference type="Gene3D" id="1.10.530.10">
    <property type="match status" value="1"/>
</dbReference>
<evidence type="ECO:0000313" key="7">
    <source>
        <dbReference type="Proteomes" id="UP001310890"/>
    </source>
</evidence>
<dbReference type="EMBL" id="JAVRRL010000005">
    <property type="protein sequence ID" value="KAK5117245.1"/>
    <property type="molecule type" value="Genomic_DNA"/>
</dbReference>
<comment type="caution">
    <text evidence="6">The sequence shown here is derived from an EMBL/GenBank/DDBJ whole genome shotgun (WGS) entry which is preliminary data.</text>
</comment>